<dbReference type="AlphaFoldDB" id="A0A7J7GU48"/>
<dbReference type="SMART" id="SM00015">
    <property type="entry name" value="IQ"/>
    <property type="match status" value="2"/>
</dbReference>
<name>A0A7J7GU48_CAMSI</name>
<evidence type="ECO:0000313" key="4">
    <source>
        <dbReference type="EMBL" id="KAF5943036.1"/>
    </source>
</evidence>
<gene>
    <name evidence="4" type="ORF">HYC85_020678</name>
</gene>
<keyword evidence="1" id="KW-0112">Calmodulin-binding</keyword>
<reference evidence="4 5" key="2">
    <citation type="submission" date="2020-07" db="EMBL/GenBank/DDBJ databases">
        <title>Genome assembly of wild tea tree DASZ reveals pedigree and selection history of tea varieties.</title>
        <authorList>
            <person name="Zhang W."/>
        </authorList>
    </citation>
    <scope>NUCLEOTIDE SEQUENCE [LARGE SCALE GENOMIC DNA]</scope>
    <source>
        <strain evidence="5">cv. G240</strain>
        <tissue evidence="4">Leaf</tissue>
    </source>
</reference>
<feature type="region of interest" description="Disordered" evidence="3">
    <location>
        <begin position="426"/>
        <end position="448"/>
    </location>
</feature>
<dbReference type="Gene3D" id="1.20.5.190">
    <property type="match status" value="1"/>
</dbReference>
<evidence type="ECO:0000256" key="3">
    <source>
        <dbReference type="SAM" id="MobiDB-lite"/>
    </source>
</evidence>
<dbReference type="PANTHER" id="PTHR32295">
    <property type="entry name" value="IQ-DOMAIN 5-RELATED"/>
    <property type="match status" value="1"/>
</dbReference>
<dbReference type="PROSITE" id="PS50096">
    <property type="entry name" value="IQ"/>
    <property type="match status" value="2"/>
</dbReference>
<dbReference type="PANTHER" id="PTHR32295:SF154">
    <property type="entry name" value="PROTEIN IQ-DOMAIN 32"/>
    <property type="match status" value="1"/>
</dbReference>
<feature type="region of interest" description="Disordered" evidence="3">
    <location>
        <begin position="734"/>
        <end position="765"/>
    </location>
</feature>
<sequence>MGKSTVSCFKIITCAGDPVDVEASESKASGNKRGWSFRKRSARHRVLSNTVISEMQSFDNSPETANVNSQTQPNTTVPEKISAMPWTDEIPQLSTSVGSKVSDTRVAIEDNTMHDVKPDESKVSDTSVVIEDDTMHDVKPDESKVSDTSVIIEDNTMHDVKPDESKVSDASIVIEDNTMNDVKPDESNVSVTSVIIEENTMHDVKPDESIIVVIQASIRAFLAQREILKLRNIVKLQAAVRGHLVRRHAVGTLRCVQAIVKMQAVVRARFAHLSSEGKLDGNHVKDNHSSKLLEKGNSVTKPNVTYTSIEKLLSNKFAHQVLESTPRTKRIHIKCDPSKSDSAWQWLERWMSISSMGVEQLQKPNSVIELEEKVGCSASQVETRFPSEGCESIDLKADITETVTSCKSEENLVTCDAYNFEFQPCQPSSSSKSDDLEPPQPGNSGMLKSIENSLELHPNQTDQSDLISEMELKSISSNPEMESKRTSGMSKSKESSLELLSNQTNQSDLISQMELKSISIKPEMESEQTSHSLKIIAPEQVETEGKKLAFGTRKATNPAFIAVQSKFEELSLPANSARSTCNQDVGVESNSDAISSAMENAISTREIGLGEDSVLRTSRVKVGSECGTELSISSTLDSPDRSEIGAMEVEQEAVLAEEGTNYPNNSKNVEIEANDQATIPGSDLSYSISDQPEKLDDVNGADGEPVNSVTAVDSLQEKQKPETNVSNVQIELESETDHKAYNSETGHQAYKSSPEASCKKPFDNP</sequence>
<evidence type="ECO:0008006" key="6">
    <source>
        <dbReference type="Google" id="ProtNLM"/>
    </source>
</evidence>
<proteinExistence type="inferred from homology"/>
<protein>
    <recommendedName>
        <fullName evidence="6">DUF4005 domain-containing protein</fullName>
    </recommendedName>
</protein>
<dbReference type="Pfam" id="PF00612">
    <property type="entry name" value="IQ"/>
    <property type="match status" value="2"/>
</dbReference>
<evidence type="ECO:0000313" key="5">
    <source>
        <dbReference type="Proteomes" id="UP000593564"/>
    </source>
</evidence>
<comment type="similarity">
    <text evidence="2">Belongs to the IQD family.</text>
</comment>
<evidence type="ECO:0000256" key="1">
    <source>
        <dbReference type="ARBA" id="ARBA00022860"/>
    </source>
</evidence>
<feature type="compositionally biased region" description="Polar residues" evidence="3">
    <location>
        <begin position="742"/>
        <end position="755"/>
    </location>
</feature>
<evidence type="ECO:0000256" key="2">
    <source>
        <dbReference type="ARBA" id="ARBA00024341"/>
    </source>
</evidence>
<feature type="compositionally biased region" description="Basic and acidic residues" evidence="3">
    <location>
        <begin position="481"/>
        <end position="494"/>
    </location>
</feature>
<comment type="caution">
    <text evidence="4">The sequence shown here is derived from an EMBL/GenBank/DDBJ whole genome shotgun (WGS) entry which is preliminary data.</text>
</comment>
<keyword evidence="5" id="KW-1185">Reference proteome</keyword>
<dbReference type="GO" id="GO:0005516">
    <property type="term" value="F:calmodulin binding"/>
    <property type="evidence" value="ECO:0007669"/>
    <property type="project" value="UniProtKB-KW"/>
</dbReference>
<organism evidence="4 5">
    <name type="scientific">Camellia sinensis</name>
    <name type="common">Tea plant</name>
    <name type="synonym">Thea sinensis</name>
    <dbReference type="NCBI Taxonomy" id="4442"/>
    <lineage>
        <taxon>Eukaryota</taxon>
        <taxon>Viridiplantae</taxon>
        <taxon>Streptophyta</taxon>
        <taxon>Embryophyta</taxon>
        <taxon>Tracheophyta</taxon>
        <taxon>Spermatophyta</taxon>
        <taxon>Magnoliopsida</taxon>
        <taxon>eudicotyledons</taxon>
        <taxon>Gunneridae</taxon>
        <taxon>Pentapetalae</taxon>
        <taxon>asterids</taxon>
        <taxon>Ericales</taxon>
        <taxon>Theaceae</taxon>
        <taxon>Camellia</taxon>
    </lineage>
</organism>
<dbReference type="EMBL" id="JACBKZ010000009">
    <property type="protein sequence ID" value="KAF5943036.1"/>
    <property type="molecule type" value="Genomic_DNA"/>
</dbReference>
<dbReference type="InterPro" id="IPR000048">
    <property type="entry name" value="IQ_motif_EF-hand-BS"/>
</dbReference>
<feature type="region of interest" description="Disordered" evidence="3">
    <location>
        <begin position="57"/>
        <end position="76"/>
    </location>
</feature>
<feature type="region of interest" description="Disordered" evidence="3">
    <location>
        <begin position="473"/>
        <end position="494"/>
    </location>
</feature>
<reference evidence="5" key="1">
    <citation type="journal article" date="2020" name="Nat. Commun.">
        <title>Genome assembly of wild tea tree DASZ reveals pedigree and selection history of tea varieties.</title>
        <authorList>
            <person name="Zhang W."/>
            <person name="Zhang Y."/>
            <person name="Qiu H."/>
            <person name="Guo Y."/>
            <person name="Wan H."/>
            <person name="Zhang X."/>
            <person name="Scossa F."/>
            <person name="Alseekh S."/>
            <person name="Zhang Q."/>
            <person name="Wang P."/>
            <person name="Xu L."/>
            <person name="Schmidt M.H."/>
            <person name="Jia X."/>
            <person name="Li D."/>
            <person name="Zhu A."/>
            <person name="Guo F."/>
            <person name="Chen W."/>
            <person name="Ni D."/>
            <person name="Usadel B."/>
            <person name="Fernie A.R."/>
            <person name="Wen W."/>
        </authorList>
    </citation>
    <scope>NUCLEOTIDE SEQUENCE [LARGE SCALE GENOMIC DNA]</scope>
    <source>
        <strain evidence="5">cv. G240</strain>
    </source>
</reference>
<dbReference type="Proteomes" id="UP000593564">
    <property type="component" value="Unassembled WGS sequence"/>
</dbReference>
<accession>A0A7J7GU48</accession>